<protein>
    <recommendedName>
        <fullName evidence="3">Immunity protein 53</fullName>
    </recommendedName>
</protein>
<evidence type="ECO:0008006" key="3">
    <source>
        <dbReference type="Google" id="ProtNLM"/>
    </source>
</evidence>
<accession>A0ABU0UAL6</accession>
<dbReference type="Proteomes" id="UP001244640">
    <property type="component" value="Unassembled WGS sequence"/>
</dbReference>
<organism evidence="1 2">
    <name type="scientific">Sphingobacterium zeae</name>
    <dbReference type="NCBI Taxonomy" id="1776859"/>
    <lineage>
        <taxon>Bacteria</taxon>
        <taxon>Pseudomonadati</taxon>
        <taxon>Bacteroidota</taxon>
        <taxon>Sphingobacteriia</taxon>
        <taxon>Sphingobacteriales</taxon>
        <taxon>Sphingobacteriaceae</taxon>
        <taxon>Sphingobacterium</taxon>
    </lineage>
</organism>
<evidence type="ECO:0000313" key="1">
    <source>
        <dbReference type="EMBL" id="MDQ1151864.1"/>
    </source>
</evidence>
<gene>
    <name evidence="1" type="ORF">QE382_003848</name>
</gene>
<name>A0ABU0UAL6_9SPHI</name>
<sequence length="111" mass="12827">MWPPISIDKIGLLILQAELTMDYKALNLWNLIKVTPHKWREKSFGDESGGFWVVALFGNQIIYYNDIEEGFNISPFEIYGVIDQYNCNQSELTVPINYLVSQLSQIPDKII</sequence>
<keyword evidence="2" id="KW-1185">Reference proteome</keyword>
<comment type="caution">
    <text evidence="1">The sequence shown here is derived from an EMBL/GenBank/DDBJ whole genome shotgun (WGS) entry which is preliminary data.</text>
</comment>
<dbReference type="RefSeq" id="WP_307187286.1">
    <property type="nucleotide sequence ID" value="NZ_JAUTBA010000001.1"/>
</dbReference>
<dbReference type="EMBL" id="JAUTBA010000001">
    <property type="protein sequence ID" value="MDQ1151864.1"/>
    <property type="molecule type" value="Genomic_DNA"/>
</dbReference>
<proteinExistence type="predicted"/>
<evidence type="ECO:0000313" key="2">
    <source>
        <dbReference type="Proteomes" id="UP001244640"/>
    </source>
</evidence>
<reference evidence="1 2" key="1">
    <citation type="submission" date="2023-07" db="EMBL/GenBank/DDBJ databases">
        <title>Functional and genomic diversity of the sorghum phyllosphere microbiome.</title>
        <authorList>
            <person name="Shade A."/>
        </authorList>
    </citation>
    <scope>NUCLEOTIDE SEQUENCE [LARGE SCALE GENOMIC DNA]</scope>
    <source>
        <strain evidence="1 2">SORGH_AS_0892</strain>
    </source>
</reference>